<dbReference type="Pfam" id="PF06110">
    <property type="entry name" value="TXD17-like_Trx"/>
    <property type="match status" value="1"/>
</dbReference>
<dbReference type="KEGG" id="tasa:A1Q1_03662"/>
<dbReference type="GeneID" id="25987175"/>
<proteinExistence type="inferred from homology"/>
<dbReference type="GO" id="GO:0005829">
    <property type="term" value="C:cytosol"/>
    <property type="evidence" value="ECO:0007669"/>
    <property type="project" value="TreeGrafter"/>
</dbReference>
<organism evidence="4 5">
    <name type="scientific">Trichosporon asahii var. asahii (strain ATCC 90039 / CBS 2479 / JCM 2466 / KCTC 7840 / NBRC 103889/ NCYC 2677 / UAMH 7654)</name>
    <name type="common">Yeast</name>
    <dbReference type="NCBI Taxonomy" id="1186058"/>
    <lineage>
        <taxon>Eukaryota</taxon>
        <taxon>Fungi</taxon>
        <taxon>Dikarya</taxon>
        <taxon>Basidiomycota</taxon>
        <taxon>Agaricomycotina</taxon>
        <taxon>Tremellomycetes</taxon>
        <taxon>Trichosporonales</taxon>
        <taxon>Trichosporonaceae</taxon>
        <taxon>Trichosporon</taxon>
    </lineage>
</organism>
<dbReference type="PANTHER" id="PTHR12452">
    <property type="entry name" value="42-9-9 PROTEIN-RELATED"/>
    <property type="match status" value="1"/>
</dbReference>
<evidence type="ECO:0000313" key="4">
    <source>
        <dbReference type="EMBL" id="EJT52530.1"/>
    </source>
</evidence>
<dbReference type="HOGENOM" id="CLU_1310882_0_0_1"/>
<dbReference type="RefSeq" id="XP_014183751.1">
    <property type="nucleotide sequence ID" value="XM_014328276.1"/>
</dbReference>
<feature type="compositionally biased region" description="Basic and acidic residues" evidence="2">
    <location>
        <begin position="181"/>
        <end position="193"/>
    </location>
</feature>
<dbReference type="OrthoDB" id="78947at2759"/>
<reference evidence="4 5" key="1">
    <citation type="journal article" date="2012" name="Eukaryot. Cell">
        <title>Draft genome sequence of CBS 2479, the standard type strain of Trichosporon asahii.</title>
        <authorList>
            <person name="Yang R.Y."/>
            <person name="Li H.T."/>
            <person name="Zhu H."/>
            <person name="Zhou G.P."/>
            <person name="Wang M."/>
            <person name="Wang L."/>
        </authorList>
    </citation>
    <scope>NUCLEOTIDE SEQUENCE [LARGE SCALE GENOMIC DNA]</scope>
    <source>
        <strain evidence="5">ATCC 90039 / CBS 2479 / JCM 2466 / KCTC 7840 / NCYC 2677 / UAMH 7654</strain>
    </source>
</reference>
<dbReference type="Gene3D" id="3.40.30.10">
    <property type="entry name" value="Glutaredoxin"/>
    <property type="match status" value="1"/>
</dbReference>
<name>J4UKW6_TRIAS</name>
<comment type="caution">
    <text evidence="4">The sequence shown here is derived from an EMBL/GenBank/DDBJ whole genome shotgun (WGS) entry which is preliminary data.</text>
</comment>
<dbReference type="VEuPathDB" id="FungiDB:A1Q1_03662"/>
<dbReference type="PANTHER" id="PTHR12452:SF0">
    <property type="entry name" value="THIOREDOXIN DOMAIN-CONTAINING PROTEIN 17"/>
    <property type="match status" value="1"/>
</dbReference>
<dbReference type="InterPro" id="IPR010357">
    <property type="entry name" value="TXNDC17_dom"/>
</dbReference>
<evidence type="ECO:0000256" key="2">
    <source>
        <dbReference type="SAM" id="MobiDB-lite"/>
    </source>
</evidence>
<accession>J4UKW6</accession>
<dbReference type="SUPFAM" id="SSF52833">
    <property type="entry name" value="Thioredoxin-like"/>
    <property type="match status" value="1"/>
</dbReference>
<gene>
    <name evidence="4" type="ORF">A1Q1_03662</name>
</gene>
<feature type="domain" description="Thioredoxin" evidence="3">
    <location>
        <begin position="17"/>
        <end position="62"/>
    </location>
</feature>
<feature type="region of interest" description="Disordered" evidence="2">
    <location>
        <begin position="175"/>
        <end position="210"/>
    </location>
</feature>
<evidence type="ECO:0000313" key="5">
    <source>
        <dbReference type="Proteomes" id="UP000002748"/>
    </source>
</evidence>
<sequence>MPLQDTNWDTLKADIKAAPSETFVVFTGSKDEDGKSWCPSCNEAAPDIERVFKGDEHHALVVPFTLDDFDNNLWPRKEWAIRGVPMIYRLKDGELSGAFLIHNDLPFGEMLDAYVSGEDAYEKWTEEKRGDNYIPPETRWSWLREDFDVGEKRAQEDIARGQERAKWKKEYLAKRKAAQNGKEESEKKARTEAEAPATDATVCTGVSCAA</sequence>
<dbReference type="GO" id="GO:0047134">
    <property type="term" value="F:protein-disulfide reductase [NAD(P)H] activity"/>
    <property type="evidence" value="ECO:0007669"/>
    <property type="project" value="InterPro"/>
</dbReference>
<evidence type="ECO:0000259" key="3">
    <source>
        <dbReference type="Pfam" id="PF06110"/>
    </source>
</evidence>
<dbReference type="InterPro" id="IPR045108">
    <property type="entry name" value="TXNDC17-like"/>
</dbReference>
<dbReference type="AlphaFoldDB" id="J4UKW6"/>
<dbReference type="Proteomes" id="UP000002748">
    <property type="component" value="Unassembled WGS sequence"/>
</dbReference>
<dbReference type="InterPro" id="IPR036249">
    <property type="entry name" value="Thioredoxin-like_sf"/>
</dbReference>
<protein>
    <recommendedName>
        <fullName evidence="3">Thioredoxin domain-containing protein</fullName>
    </recommendedName>
</protein>
<dbReference type="EMBL" id="ALBS01000023">
    <property type="protein sequence ID" value="EJT52530.1"/>
    <property type="molecule type" value="Genomic_DNA"/>
</dbReference>
<comment type="similarity">
    <text evidence="1">Belongs to the thioredoxin family.</text>
</comment>
<evidence type="ECO:0000256" key="1">
    <source>
        <dbReference type="ARBA" id="ARBA00008987"/>
    </source>
</evidence>